<dbReference type="InterPro" id="IPR002941">
    <property type="entry name" value="DNA_methylase_N4/N6"/>
</dbReference>
<accession>A0A975Q3I6</accession>
<evidence type="ECO:0000256" key="3">
    <source>
        <dbReference type="ARBA" id="ARBA00022679"/>
    </source>
</evidence>
<dbReference type="GO" id="GO:0032259">
    <property type="term" value="P:methylation"/>
    <property type="evidence" value="ECO:0007669"/>
    <property type="project" value="UniProtKB-KW"/>
</dbReference>
<dbReference type="GO" id="GO:0009007">
    <property type="term" value="F:site-specific DNA-methyltransferase (adenine-specific) activity"/>
    <property type="evidence" value="ECO:0007669"/>
    <property type="project" value="UniProtKB-EC"/>
</dbReference>
<evidence type="ECO:0000259" key="6">
    <source>
        <dbReference type="Pfam" id="PF01555"/>
    </source>
</evidence>
<name>A0A975Q3I6_9SPHN</name>
<dbReference type="Pfam" id="PF01555">
    <property type="entry name" value="N6_N4_Mtase"/>
    <property type="match status" value="1"/>
</dbReference>
<dbReference type="SUPFAM" id="SSF53335">
    <property type="entry name" value="S-adenosyl-L-methionine-dependent methyltransferases"/>
    <property type="match status" value="1"/>
</dbReference>
<evidence type="ECO:0000256" key="5">
    <source>
        <dbReference type="RuleBase" id="RU362026"/>
    </source>
</evidence>
<proteinExistence type="inferred from homology"/>
<keyword evidence="8" id="KW-1185">Reference proteome</keyword>
<comment type="catalytic activity">
    <reaction evidence="4">
        <text>a 2'-deoxyadenosine in DNA + S-adenosyl-L-methionine = an N(6)-methyl-2'-deoxyadenosine in DNA + S-adenosyl-L-homocysteine + H(+)</text>
        <dbReference type="Rhea" id="RHEA:15197"/>
        <dbReference type="Rhea" id="RHEA-COMP:12418"/>
        <dbReference type="Rhea" id="RHEA-COMP:12419"/>
        <dbReference type="ChEBI" id="CHEBI:15378"/>
        <dbReference type="ChEBI" id="CHEBI:57856"/>
        <dbReference type="ChEBI" id="CHEBI:59789"/>
        <dbReference type="ChEBI" id="CHEBI:90615"/>
        <dbReference type="ChEBI" id="CHEBI:90616"/>
        <dbReference type="EC" id="2.1.1.72"/>
    </reaction>
</comment>
<evidence type="ECO:0000256" key="2">
    <source>
        <dbReference type="ARBA" id="ARBA00022603"/>
    </source>
</evidence>
<keyword evidence="2" id="KW-0489">Methyltransferase</keyword>
<dbReference type="RefSeq" id="WP_212610894.1">
    <property type="nucleotide sequence ID" value="NZ_CP073910.1"/>
</dbReference>
<protein>
    <recommendedName>
        <fullName evidence="5">Methyltransferase</fullName>
        <ecNumber evidence="5">2.1.1.-</ecNumber>
    </recommendedName>
</protein>
<dbReference type="GO" id="GO:0005737">
    <property type="term" value="C:cytoplasm"/>
    <property type="evidence" value="ECO:0007669"/>
    <property type="project" value="TreeGrafter"/>
</dbReference>
<evidence type="ECO:0000256" key="1">
    <source>
        <dbReference type="ARBA" id="ARBA00006594"/>
    </source>
</evidence>
<evidence type="ECO:0000313" key="7">
    <source>
        <dbReference type="EMBL" id="QUT07944.1"/>
    </source>
</evidence>
<dbReference type="GO" id="GO:0008170">
    <property type="term" value="F:N-methyltransferase activity"/>
    <property type="evidence" value="ECO:0007669"/>
    <property type="project" value="InterPro"/>
</dbReference>
<evidence type="ECO:0000313" key="8">
    <source>
        <dbReference type="Proteomes" id="UP000681425"/>
    </source>
</evidence>
<dbReference type="AlphaFoldDB" id="A0A975Q3I6"/>
<gene>
    <name evidence="7" type="ORF">KFK14_11450</name>
</gene>
<reference evidence="7" key="1">
    <citation type="submission" date="2021-04" db="EMBL/GenBank/DDBJ databases">
        <title>Isolation of p-tert-butylphenol degrading bacteria Sphingobium phenoxybenzoativorans Tas13 from active sludge.</title>
        <authorList>
            <person name="Li Y."/>
        </authorList>
    </citation>
    <scope>NUCLEOTIDE SEQUENCE</scope>
    <source>
        <strain evidence="7">Tas13</strain>
    </source>
</reference>
<keyword evidence="3" id="KW-0808">Transferase</keyword>
<dbReference type="PANTHER" id="PTHR13370">
    <property type="entry name" value="RNA METHYLASE-RELATED"/>
    <property type="match status" value="1"/>
</dbReference>
<sequence length="238" mass="26362">MTRVERIGAATLYLGNSSELLREVGNIDAVITDPPYEFPTSGGGIFRQNRTNMDRIAAAKLDKGFDTGVLTTAVAQGANSVAVFYHYDQVFQISRWFETSGLERHSGNFWRKTNPMPVANRHYQPELEYYWHGWRKPFGVGGDNLAQKKRVWEGKVGDSDFGHPTEKPLDLMKKIVINASDLGQTVLDPFMGSGTTAVAALAHGRAFVGIEIDPAFFDMACRRIESSVRQGNLFGEAA</sequence>
<evidence type="ECO:0000256" key="4">
    <source>
        <dbReference type="ARBA" id="ARBA00047942"/>
    </source>
</evidence>
<dbReference type="Gene3D" id="3.40.50.150">
    <property type="entry name" value="Vaccinia Virus protein VP39"/>
    <property type="match status" value="1"/>
</dbReference>
<dbReference type="KEGG" id="spph:KFK14_11450"/>
<dbReference type="GO" id="GO:0003677">
    <property type="term" value="F:DNA binding"/>
    <property type="evidence" value="ECO:0007669"/>
    <property type="project" value="InterPro"/>
</dbReference>
<dbReference type="PRINTS" id="PR00508">
    <property type="entry name" value="S21N4MTFRASE"/>
</dbReference>
<feature type="domain" description="DNA methylase N-4/N-6" evidence="6">
    <location>
        <begin position="27"/>
        <end position="220"/>
    </location>
</feature>
<organism evidence="7 8">
    <name type="scientific">Sphingobium phenoxybenzoativorans</name>
    <dbReference type="NCBI Taxonomy" id="1592790"/>
    <lineage>
        <taxon>Bacteria</taxon>
        <taxon>Pseudomonadati</taxon>
        <taxon>Pseudomonadota</taxon>
        <taxon>Alphaproteobacteria</taxon>
        <taxon>Sphingomonadales</taxon>
        <taxon>Sphingomonadaceae</taxon>
        <taxon>Sphingobium</taxon>
    </lineage>
</organism>
<dbReference type="InterPro" id="IPR001091">
    <property type="entry name" value="RM_Methyltransferase"/>
</dbReference>
<dbReference type="PROSITE" id="PS00092">
    <property type="entry name" value="N6_MTASE"/>
    <property type="match status" value="1"/>
</dbReference>
<dbReference type="PANTHER" id="PTHR13370:SF3">
    <property type="entry name" value="TRNA (GUANINE(10)-N2)-METHYLTRANSFERASE HOMOLOG"/>
    <property type="match status" value="1"/>
</dbReference>
<dbReference type="EMBL" id="CP073910">
    <property type="protein sequence ID" value="QUT07944.1"/>
    <property type="molecule type" value="Genomic_DNA"/>
</dbReference>
<dbReference type="InterPro" id="IPR029063">
    <property type="entry name" value="SAM-dependent_MTases_sf"/>
</dbReference>
<dbReference type="EC" id="2.1.1.-" evidence="5"/>
<dbReference type="Proteomes" id="UP000681425">
    <property type="component" value="Chromosome"/>
</dbReference>
<dbReference type="InterPro" id="IPR002052">
    <property type="entry name" value="DNA_methylase_N6_adenine_CS"/>
</dbReference>
<comment type="similarity">
    <text evidence="1 5">Belongs to the N(4)/N(6)-methyltransferase family.</text>
</comment>